<reference evidence="2" key="1">
    <citation type="journal article" date="2019" name="Int. J. Syst. Evol. Microbiol.">
        <title>The Global Catalogue of Microorganisms (GCM) 10K type strain sequencing project: providing services to taxonomists for standard genome sequencing and annotation.</title>
        <authorList>
            <consortium name="The Broad Institute Genomics Platform"/>
            <consortium name="The Broad Institute Genome Sequencing Center for Infectious Disease"/>
            <person name="Wu L."/>
            <person name="Ma J."/>
        </authorList>
    </citation>
    <scope>NUCLEOTIDE SEQUENCE [LARGE SCALE GENOMIC DNA]</scope>
    <source>
        <strain evidence="2">CCUG 62953</strain>
    </source>
</reference>
<comment type="caution">
    <text evidence="1">The sequence shown here is derived from an EMBL/GenBank/DDBJ whole genome shotgun (WGS) entry which is preliminary data.</text>
</comment>
<gene>
    <name evidence="1" type="ORF">ACFQ4E_05590</name>
</gene>
<dbReference type="Gene3D" id="3.40.30.10">
    <property type="entry name" value="Glutaredoxin"/>
    <property type="match status" value="1"/>
</dbReference>
<dbReference type="SUPFAM" id="SSF52833">
    <property type="entry name" value="Thioredoxin-like"/>
    <property type="match status" value="1"/>
</dbReference>
<sequence length="136" mass="15025">MLTALATLASAAIAETRLVIVEQPGCIFCAQWNEQIAPAYPNTEAGKFAPLLRAQMSEGAPEGYSFDRRVLVTPTFILTEDGTELARMEGYPGEDFFWPLFEELLRTHTDFGAETGAETVKETRLLNPTEARGVLR</sequence>
<accession>A0ABW3ZG27</accession>
<dbReference type="EMBL" id="JBHTMU010000007">
    <property type="protein sequence ID" value="MFD1341888.1"/>
    <property type="molecule type" value="Genomic_DNA"/>
</dbReference>
<proteinExistence type="predicted"/>
<protein>
    <submittedName>
        <fullName evidence="1">Thioredoxin family protein</fullName>
    </submittedName>
</protein>
<evidence type="ECO:0000313" key="2">
    <source>
        <dbReference type="Proteomes" id="UP001597135"/>
    </source>
</evidence>
<organism evidence="1 2">
    <name type="scientific">Litorisediminicola beolgyonensis</name>
    <dbReference type="NCBI Taxonomy" id="1173614"/>
    <lineage>
        <taxon>Bacteria</taxon>
        <taxon>Pseudomonadati</taxon>
        <taxon>Pseudomonadota</taxon>
        <taxon>Alphaproteobacteria</taxon>
        <taxon>Rhodobacterales</taxon>
        <taxon>Paracoccaceae</taxon>
        <taxon>Litorisediminicola</taxon>
    </lineage>
</organism>
<dbReference type="Proteomes" id="UP001597135">
    <property type="component" value="Unassembled WGS sequence"/>
</dbReference>
<evidence type="ECO:0000313" key="1">
    <source>
        <dbReference type="EMBL" id="MFD1341888.1"/>
    </source>
</evidence>
<dbReference type="InterPro" id="IPR036249">
    <property type="entry name" value="Thioredoxin-like_sf"/>
</dbReference>
<keyword evidence="2" id="KW-1185">Reference proteome</keyword>
<name>A0ABW3ZG27_9RHOB</name>